<dbReference type="STRING" id="1121457.SAMN02745161_0557"/>
<dbReference type="Proteomes" id="UP000184694">
    <property type="component" value="Unassembled WGS sequence"/>
</dbReference>
<dbReference type="EMBL" id="FSRG01000003">
    <property type="protein sequence ID" value="SIN75504.1"/>
    <property type="molecule type" value="Genomic_DNA"/>
</dbReference>
<evidence type="ECO:0000313" key="2">
    <source>
        <dbReference type="EMBL" id="SIN75504.1"/>
    </source>
</evidence>
<dbReference type="InterPro" id="IPR003423">
    <property type="entry name" value="OMP_efflux"/>
</dbReference>
<dbReference type="RefSeq" id="WP_074215420.1">
    <property type="nucleotide sequence ID" value="NZ_FSRG01000003.1"/>
</dbReference>
<dbReference type="OrthoDB" id="9769048at2"/>
<protein>
    <submittedName>
        <fullName evidence="2">Outer membrane protein TolC</fullName>
    </submittedName>
</protein>
<dbReference type="GO" id="GO:0015562">
    <property type="term" value="F:efflux transmembrane transporter activity"/>
    <property type="evidence" value="ECO:0007669"/>
    <property type="project" value="InterPro"/>
</dbReference>
<dbReference type="PANTHER" id="PTHR30203">
    <property type="entry name" value="OUTER MEMBRANE CATION EFFLUX PROTEIN"/>
    <property type="match status" value="1"/>
</dbReference>
<dbReference type="InterPro" id="IPR010131">
    <property type="entry name" value="MdtP/NodT-like"/>
</dbReference>
<sequence length="443" mass="49501">MVLRFFFAVGLLLFAVGDLYAVDEQADPLPSYLKIAAENNGELQAAFSKWKAALQKAPQVSTLPDPQLSFGVYIVPVETRVGPQRMSYGLTQKFPWLGKLGAKEKVALREADVLKARTDSIKTRIFRDVKVGYYELLYLQRAIQLTGEQIELLEFMEATNRARYSAGNAPYADVLRTQVELDSTRNRKASLKDMFVPLQARLNAAMGRDIEEPVHLSDVVELELGVEGQELKTLLANTNPELLSFDQQLASADAQITLAEKNYYPDLTFGIKSIYTDKARSGDPSQNGDDPVIASVSLNIPIWQDSRDAAVEEGREKRLVAIKAKKGRKDTLLADLELTLYRYRDAVRQIVLYDESLIPKAEQSVEVSLEAYQSGEVDLQQVIAAEKTYFELHIAQARALTDQAQRIAQLEQLVGKELPVMQKSTTKLTGLSLLQTELNVTIE</sequence>
<dbReference type="Pfam" id="PF02321">
    <property type="entry name" value="OEP"/>
    <property type="match status" value="2"/>
</dbReference>
<organism evidence="2 3">
    <name type="scientific">Halodesulfovibrio marinisediminis DSM 17456</name>
    <dbReference type="NCBI Taxonomy" id="1121457"/>
    <lineage>
        <taxon>Bacteria</taxon>
        <taxon>Pseudomonadati</taxon>
        <taxon>Thermodesulfobacteriota</taxon>
        <taxon>Desulfovibrionia</taxon>
        <taxon>Desulfovibrionales</taxon>
        <taxon>Desulfovibrionaceae</taxon>
        <taxon>Halodesulfovibrio</taxon>
    </lineage>
</organism>
<evidence type="ECO:0000313" key="3">
    <source>
        <dbReference type="Proteomes" id="UP000184694"/>
    </source>
</evidence>
<dbReference type="SUPFAM" id="SSF56954">
    <property type="entry name" value="Outer membrane efflux proteins (OEP)"/>
    <property type="match status" value="1"/>
</dbReference>
<keyword evidence="3" id="KW-1185">Reference proteome</keyword>
<accession>A0A1N6DXS4</accession>
<comment type="similarity">
    <text evidence="1">Belongs to the outer membrane factor (OMF) (TC 1.B.17) family.</text>
</comment>
<proteinExistence type="inferred from homology"/>
<dbReference type="AlphaFoldDB" id="A0A1N6DXS4"/>
<reference evidence="3" key="1">
    <citation type="submission" date="2016-11" db="EMBL/GenBank/DDBJ databases">
        <authorList>
            <person name="Varghese N."/>
            <person name="Submissions S."/>
        </authorList>
    </citation>
    <scope>NUCLEOTIDE SEQUENCE [LARGE SCALE GENOMIC DNA]</scope>
    <source>
        <strain evidence="3">DSM 17456</strain>
    </source>
</reference>
<dbReference type="PANTHER" id="PTHR30203:SF24">
    <property type="entry name" value="BLR4935 PROTEIN"/>
    <property type="match status" value="1"/>
</dbReference>
<evidence type="ECO:0000256" key="1">
    <source>
        <dbReference type="ARBA" id="ARBA00007613"/>
    </source>
</evidence>
<dbReference type="Gene3D" id="1.20.1600.10">
    <property type="entry name" value="Outer membrane efflux proteins (OEP)"/>
    <property type="match status" value="1"/>
</dbReference>
<gene>
    <name evidence="2" type="ORF">SAMN02745161_0557</name>
</gene>
<name>A0A1N6DXS4_9BACT</name>